<dbReference type="InterPro" id="IPR008966">
    <property type="entry name" value="Adhesion_dom_sf"/>
</dbReference>
<reference evidence="7" key="1">
    <citation type="submission" date="2019-05" db="EMBL/GenBank/DDBJ databases">
        <authorList>
            <consortium name="Pathogen Informatics"/>
        </authorList>
    </citation>
    <scope>NUCLEOTIDE SEQUENCE [LARGE SCALE GENOMIC DNA]</scope>
    <source>
        <strain evidence="7">NCTC12965</strain>
    </source>
</reference>
<organism evidence="7">
    <name type="scientific">Serratia fonticola</name>
    <dbReference type="NCBI Taxonomy" id="47917"/>
    <lineage>
        <taxon>Bacteria</taxon>
        <taxon>Pseudomonadati</taxon>
        <taxon>Pseudomonadota</taxon>
        <taxon>Gammaproteobacteria</taxon>
        <taxon>Enterobacterales</taxon>
        <taxon>Yersiniaceae</taxon>
        <taxon>Serratia</taxon>
    </lineage>
</organism>
<comment type="similarity">
    <text evidence="2">Belongs to the fimbrial protein family.</text>
</comment>
<evidence type="ECO:0000313" key="7">
    <source>
        <dbReference type="EMBL" id="VTR35177.1"/>
    </source>
</evidence>
<feature type="domain" description="Fimbrial-type adhesion" evidence="6">
    <location>
        <begin position="198"/>
        <end position="341"/>
    </location>
</feature>
<evidence type="ECO:0000256" key="5">
    <source>
        <dbReference type="SAM" id="SignalP"/>
    </source>
</evidence>
<dbReference type="AlphaFoldDB" id="A0A4U9UQJ8"/>
<feature type="chain" id="PRO_5020462159" evidence="5">
    <location>
        <begin position="32"/>
        <end position="342"/>
    </location>
</feature>
<dbReference type="GO" id="GO:0009289">
    <property type="term" value="C:pilus"/>
    <property type="evidence" value="ECO:0007669"/>
    <property type="project" value="UniProtKB-SubCell"/>
</dbReference>
<dbReference type="GO" id="GO:0043709">
    <property type="term" value="P:cell adhesion involved in single-species biofilm formation"/>
    <property type="evidence" value="ECO:0007669"/>
    <property type="project" value="TreeGrafter"/>
</dbReference>
<evidence type="ECO:0000256" key="1">
    <source>
        <dbReference type="ARBA" id="ARBA00004561"/>
    </source>
</evidence>
<dbReference type="Pfam" id="PF00419">
    <property type="entry name" value="Fimbrial"/>
    <property type="match status" value="1"/>
</dbReference>
<comment type="subcellular location">
    <subcellularLocation>
        <location evidence="1">Fimbrium</location>
    </subcellularLocation>
</comment>
<keyword evidence="3 5" id="KW-0732">Signal</keyword>
<dbReference type="Gene3D" id="2.60.40.1090">
    <property type="entry name" value="Fimbrial-type adhesion domain"/>
    <property type="match status" value="1"/>
</dbReference>
<protein>
    <submittedName>
        <fullName evidence="7">Type-1A pilin</fullName>
    </submittedName>
</protein>
<dbReference type="PANTHER" id="PTHR33420:SF3">
    <property type="entry name" value="FIMBRIAL SUBUNIT ELFA"/>
    <property type="match status" value="1"/>
</dbReference>
<proteinExistence type="inferred from homology"/>
<dbReference type="PANTHER" id="PTHR33420">
    <property type="entry name" value="FIMBRIAL SUBUNIT ELFA-RELATED"/>
    <property type="match status" value="1"/>
</dbReference>
<dbReference type="InterPro" id="IPR000259">
    <property type="entry name" value="Adhesion_dom_fimbrial"/>
</dbReference>
<evidence type="ECO:0000256" key="2">
    <source>
        <dbReference type="ARBA" id="ARBA00006671"/>
    </source>
</evidence>
<dbReference type="SUPFAM" id="SSF49401">
    <property type="entry name" value="Bacterial adhesins"/>
    <property type="match status" value="1"/>
</dbReference>
<accession>A0A4U9UQJ8</accession>
<keyword evidence="4" id="KW-0281">Fimbrium</keyword>
<evidence type="ECO:0000259" key="6">
    <source>
        <dbReference type="Pfam" id="PF00419"/>
    </source>
</evidence>
<dbReference type="EMBL" id="CABEEZ010000077">
    <property type="protein sequence ID" value="VTR35177.1"/>
    <property type="molecule type" value="Genomic_DNA"/>
</dbReference>
<sequence length="342" mass="36191">MRNNRMNRWMRVRSVLVLLVCGWLLINTARAGCTNNYDVRVPVSTMTFNIPSFGISTENPVGDWWQVSAQLITNCTEQIYGLTAFGYISSSGLTYSDGGVVYNVYNTGTPGIGFIAAISDSFSGVFYPMPIDNVATTPYTGNPYGTSVSVTVKVKFITTAALTPGVYSIPALTLMGVNGTSSNQTGVNGQGLAVTNPFNINVIANSCSVDVGSQNQSVTLDDVTGNDLPAVGSTAKDKTFNVLLNCQPQVAIYVLLNGTPNPDTGADGVLQVSNAGMAGTSRGIGIQILNNDIPLPIGANIPTRYTSGGQENIPFTARYYRTLTDVTAGTANTIATLNVNYR</sequence>
<feature type="signal peptide" evidence="5">
    <location>
        <begin position="1"/>
        <end position="31"/>
    </location>
</feature>
<gene>
    <name evidence="7" type="primary">fimA_1</name>
    <name evidence="7" type="ORF">NCTC12965_03753</name>
</gene>
<dbReference type="InterPro" id="IPR050263">
    <property type="entry name" value="Bact_Fimbrial_Adh_Pro"/>
</dbReference>
<evidence type="ECO:0000256" key="3">
    <source>
        <dbReference type="ARBA" id="ARBA00022729"/>
    </source>
</evidence>
<name>A0A4U9UQJ8_SERFO</name>
<dbReference type="InterPro" id="IPR036937">
    <property type="entry name" value="Adhesion_dom_fimbrial_sf"/>
</dbReference>
<evidence type="ECO:0000256" key="4">
    <source>
        <dbReference type="ARBA" id="ARBA00023263"/>
    </source>
</evidence>